<dbReference type="GO" id="GO:0008709">
    <property type="term" value="F:cholate 7-alpha-dehydrogenase (NAD+) activity"/>
    <property type="evidence" value="ECO:0007669"/>
    <property type="project" value="TreeGrafter"/>
</dbReference>
<dbReference type="AlphaFoldDB" id="A0A6P2BSS9"/>
<evidence type="ECO:0000313" key="4">
    <source>
        <dbReference type="EMBL" id="TVZ02159.1"/>
    </source>
</evidence>
<dbReference type="InterPro" id="IPR036291">
    <property type="entry name" value="NAD(P)-bd_dom_sf"/>
</dbReference>
<accession>A0A6P2BSS9</accession>
<dbReference type="InterPro" id="IPR052178">
    <property type="entry name" value="Sec_Metab_Biosynth_SDR"/>
</dbReference>
<protein>
    <submittedName>
        <fullName evidence="4">SDR family oxidoreductase</fullName>
    </submittedName>
</protein>
<comment type="similarity">
    <text evidence="1">Belongs to the short-chain dehydrogenases/reductases (SDR) family.</text>
</comment>
<gene>
    <name evidence="4" type="ORF">EAS64_25335</name>
</gene>
<comment type="caution">
    <text evidence="4">The sequence shown here is derived from an EMBL/GenBank/DDBJ whole genome shotgun (WGS) entry which is preliminary data.</text>
</comment>
<dbReference type="Proteomes" id="UP000460272">
    <property type="component" value="Unassembled WGS sequence"/>
</dbReference>
<name>A0A6P2BSS9_9ACTN</name>
<keyword evidence="3" id="KW-0560">Oxidoreductase</keyword>
<evidence type="ECO:0000313" key="5">
    <source>
        <dbReference type="Proteomes" id="UP000460272"/>
    </source>
</evidence>
<evidence type="ECO:0000256" key="3">
    <source>
        <dbReference type="ARBA" id="ARBA00023002"/>
    </source>
</evidence>
<organism evidence="4 5">
    <name type="scientific">Trebonia kvetii</name>
    <dbReference type="NCBI Taxonomy" id="2480626"/>
    <lineage>
        <taxon>Bacteria</taxon>
        <taxon>Bacillati</taxon>
        <taxon>Actinomycetota</taxon>
        <taxon>Actinomycetes</taxon>
        <taxon>Streptosporangiales</taxon>
        <taxon>Treboniaceae</taxon>
        <taxon>Trebonia</taxon>
    </lineage>
</organism>
<keyword evidence="2" id="KW-0521">NADP</keyword>
<dbReference type="InterPro" id="IPR002347">
    <property type="entry name" value="SDR_fam"/>
</dbReference>
<dbReference type="PANTHER" id="PTHR43618">
    <property type="entry name" value="7-ALPHA-HYDROXYSTEROID DEHYDROGENASE"/>
    <property type="match status" value="1"/>
</dbReference>
<proteinExistence type="inferred from homology"/>
<dbReference type="PANTHER" id="PTHR43618:SF8">
    <property type="entry name" value="7ALPHA-HYDROXYSTEROID DEHYDROGENASE"/>
    <property type="match status" value="1"/>
</dbReference>
<dbReference type="SUPFAM" id="SSF51735">
    <property type="entry name" value="NAD(P)-binding Rossmann-fold domains"/>
    <property type="match status" value="1"/>
</dbReference>
<dbReference type="Pfam" id="PF00106">
    <property type="entry name" value="adh_short"/>
    <property type="match status" value="1"/>
</dbReference>
<dbReference type="EMBL" id="RPFW01000005">
    <property type="protein sequence ID" value="TVZ02159.1"/>
    <property type="molecule type" value="Genomic_DNA"/>
</dbReference>
<evidence type="ECO:0000256" key="2">
    <source>
        <dbReference type="ARBA" id="ARBA00022857"/>
    </source>
</evidence>
<sequence length="117" mass="11835">MSGGADEAGAGASLNGRVALVTGASRGIGMMIAIGLASRGAAVYAAARDSGRLNQLAAEPSAHDRITPLAVDLTSAWAKDSRPRGDHPRYLVPVRGLTGQVLTADGGRSIGTYHAPD</sequence>
<dbReference type="GO" id="GO:0005829">
    <property type="term" value="C:cytosol"/>
    <property type="evidence" value="ECO:0007669"/>
    <property type="project" value="TreeGrafter"/>
</dbReference>
<keyword evidence="5" id="KW-1185">Reference proteome</keyword>
<evidence type="ECO:0000256" key="1">
    <source>
        <dbReference type="ARBA" id="ARBA00006484"/>
    </source>
</evidence>
<reference evidence="4 5" key="1">
    <citation type="submission" date="2018-11" db="EMBL/GenBank/DDBJ databases">
        <title>Trebonia kvetii gen.nov., sp.nov., a novel acidophilic actinobacterium, and proposal of the new actinobacterial family Treboniaceae fam. nov.</title>
        <authorList>
            <person name="Rapoport D."/>
            <person name="Sagova-Mareckova M."/>
            <person name="Sedlacek I."/>
            <person name="Provaznik J."/>
            <person name="Kralova S."/>
            <person name="Pavlinic D."/>
            <person name="Benes V."/>
            <person name="Kopecky J."/>
        </authorList>
    </citation>
    <scope>NUCLEOTIDE SEQUENCE [LARGE SCALE GENOMIC DNA]</scope>
    <source>
        <strain evidence="4 5">15Tr583</strain>
    </source>
</reference>
<dbReference type="Gene3D" id="3.40.50.720">
    <property type="entry name" value="NAD(P)-binding Rossmann-like Domain"/>
    <property type="match status" value="1"/>
</dbReference>
<dbReference type="CDD" id="cd05233">
    <property type="entry name" value="SDR_c"/>
    <property type="match status" value="1"/>
</dbReference>